<dbReference type="RefSeq" id="WP_038986187.1">
    <property type="nucleotide sequence ID" value="NZ_JWJO01000021.1"/>
</dbReference>
<dbReference type="EMBL" id="LQNU01000059">
    <property type="protein sequence ID" value="KZE79774.1"/>
    <property type="molecule type" value="Genomic_DNA"/>
</dbReference>
<feature type="signal peptide" evidence="1">
    <location>
        <begin position="1"/>
        <end position="20"/>
    </location>
</feature>
<evidence type="ECO:0008006" key="4">
    <source>
        <dbReference type="Google" id="ProtNLM"/>
    </source>
</evidence>
<name>A0A161S4Z5_9FLAO</name>
<dbReference type="Proteomes" id="UP000076630">
    <property type="component" value="Unassembled WGS sequence"/>
</dbReference>
<evidence type="ECO:0000313" key="2">
    <source>
        <dbReference type="EMBL" id="KZE79774.1"/>
    </source>
</evidence>
<gene>
    <name evidence="2" type="ORF">AV926_11385</name>
</gene>
<keyword evidence="3" id="KW-1185">Reference proteome</keyword>
<proteinExistence type="predicted"/>
<dbReference type="OrthoDB" id="851514at2"/>
<dbReference type="AlphaFoldDB" id="A0A161S4Z5"/>
<evidence type="ECO:0000256" key="1">
    <source>
        <dbReference type="SAM" id="SignalP"/>
    </source>
</evidence>
<reference evidence="2 3" key="1">
    <citation type="submission" date="2016-01" db="EMBL/GenBank/DDBJ databases">
        <title>Whole genome sequencing of Myroides marinus L41.</title>
        <authorList>
            <person name="Hong K.W."/>
        </authorList>
    </citation>
    <scope>NUCLEOTIDE SEQUENCE [LARGE SCALE GENOMIC DNA]</scope>
    <source>
        <strain evidence="2 3">L41</strain>
    </source>
</reference>
<sequence length="145" mass="17147">MKNVKEVFVLSLLLFFSACSNLNDFDNIIEREFDKCSKQSSNCLLDLSNIMNFEWDTMYYFSRANSLEEINEYISFNYEQFVDIGDRVIFLKNKKVVYHQDWFPNLSDEPVGVIFDTDLKVFKVDKSNAKFKAEKKGNLLYLKKL</sequence>
<dbReference type="PROSITE" id="PS51257">
    <property type="entry name" value="PROKAR_LIPOPROTEIN"/>
    <property type="match status" value="1"/>
</dbReference>
<feature type="chain" id="PRO_5007826225" description="Lipoprotein" evidence="1">
    <location>
        <begin position="21"/>
        <end position="145"/>
    </location>
</feature>
<organism evidence="2 3">
    <name type="scientific">Myroides marinus</name>
    <dbReference type="NCBI Taxonomy" id="703342"/>
    <lineage>
        <taxon>Bacteria</taxon>
        <taxon>Pseudomonadati</taxon>
        <taxon>Bacteroidota</taxon>
        <taxon>Flavobacteriia</taxon>
        <taxon>Flavobacteriales</taxon>
        <taxon>Flavobacteriaceae</taxon>
        <taxon>Myroides</taxon>
    </lineage>
</organism>
<evidence type="ECO:0000313" key="3">
    <source>
        <dbReference type="Proteomes" id="UP000076630"/>
    </source>
</evidence>
<comment type="caution">
    <text evidence="2">The sequence shown here is derived from an EMBL/GenBank/DDBJ whole genome shotgun (WGS) entry which is preliminary data.</text>
</comment>
<protein>
    <recommendedName>
        <fullName evidence="4">Lipoprotein</fullName>
    </recommendedName>
</protein>
<keyword evidence="1" id="KW-0732">Signal</keyword>
<accession>A0A161S4Z5</accession>